<dbReference type="AlphaFoldDB" id="A0A443I2D4"/>
<comment type="caution">
    <text evidence="4">The sequence shown here is derived from an EMBL/GenBank/DDBJ whole genome shotgun (WGS) entry which is preliminary data.</text>
</comment>
<protein>
    <submittedName>
        <fullName evidence="4">Beta-lactamase/transpeptidase-like protein</fullName>
    </submittedName>
</protein>
<sequence>MYLFSLLISLEILTLSLASLQQPLIAEKDQSQTPLNDAFDDKVEWALEHFQIPGVGIAVVRDNEIFTKGYGLSDIEASQRVTGHTLFFAGSTSKAHTAAAISLLIDDNVNYPEIQWDTTIHSLLPADFGLSDTWSTAHTTIVDMLSHRSGLPRHDWVLKANLTLQEVVQSMKYLPLTASPRTQWQYCNLMYSTAAHLIETKTNQSLYSFLARNLWGPLNMSETYLSLSHAQAAHRDISQGYSVDFDGNIIPTNRVYSETVRGAGNILTSAADYAKWISAILHRRSPVSEENYAMLLGAHSIVRPNVAEPFQSPELYGLGWLLQTYGGQMLVSHDGAQYGYGASVVLVPSRKFGLAILGNYMVGTIAAADILAYHLIDEELGIPVQERFDWRSRADAMINQTHLPDNIISLLYPTVPDPPLPNPLKLSAYEGIYSHPAYPDLNISTNCPKRSAPIPSTLNKTSPDLCGSVVNSNEYTKDTVFGLYHITGTFWVQIADFWELNTATRVEFQLSSDGSVNLMGIEAEDAMTAKGEKIWWKHT</sequence>
<dbReference type="Pfam" id="PF00144">
    <property type="entry name" value="Beta-lactamase"/>
    <property type="match status" value="1"/>
</dbReference>
<evidence type="ECO:0000256" key="2">
    <source>
        <dbReference type="SAM" id="SignalP"/>
    </source>
</evidence>
<evidence type="ECO:0000256" key="1">
    <source>
        <dbReference type="ARBA" id="ARBA00038215"/>
    </source>
</evidence>
<dbReference type="PANTHER" id="PTHR46825:SF9">
    <property type="entry name" value="BETA-LACTAMASE-RELATED DOMAIN-CONTAINING PROTEIN"/>
    <property type="match status" value="1"/>
</dbReference>
<dbReference type="SUPFAM" id="SSF56601">
    <property type="entry name" value="beta-lactamase/transpeptidase-like"/>
    <property type="match status" value="1"/>
</dbReference>
<dbReference type="Gene3D" id="3.40.710.10">
    <property type="entry name" value="DD-peptidase/beta-lactamase superfamily"/>
    <property type="match status" value="1"/>
</dbReference>
<gene>
    <name evidence="4" type="ORF">C8Q69DRAFT_496453</name>
</gene>
<dbReference type="InterPro" id="IPR050491">
    <property type="entry name" value="AmpC-like"/>
</dbReference>
<dbReference type="EMBL" id="RCNU01000002">
    <property type="protein sequence ID" value="RWQ98191.1"/>
    <property type="molecule type" value="Genomic_DNA"/>
</dbReference>
<dbReference type="VEuPathDB" id="FungiDB:C8Q69DRAFT_496453"/>
<dbReference type="InterPro" id="IPR012338">
    <property type="entry name" value="Beta-lactam/transpept-like"/>
</dbReference>
<name>A0A443I2D4_BYSSP</name>
<evidence type="ECO:0000313" key="5">
    <source>
        <dbReference type="Proteomes" id="UP000283841"/>
    </source>
</evidence>
<comment type="similarity">
    <text evidence="1">Belongs to the peptidase S12 family.</text>
</comment>
<proteinExistence type="inferred from homology"/>
<dbReference type="GeneID" id="39601537"/>
<keyword evidence="2" id="KW-0732">Signal</keyword>
<accession>A0A443I2D4</accession>
<organism evidence="4 5">
    <name type="scientific">Byssochlamys spectabilis</name>
    <name type="common">Paecilomyces variotii</name>
    <dbReference type="NCBI Taxonomy" id="264951"/>
    <lineage>
        <taxon>Eukaryota</taxon>
        <taxon>Fungi</taxon>
        <taxon>Dikarya</taxon>
        <taxon>Ascomycota</taxon>
        <taxon>Pezizomycotina</taxon>
        <taxon>Eurotiomycetes</taxon>
        <taxon>Eurotiomycetidae</taxon>
        <taxon>Eurotiales</taxon>
        <taxon>Thermoascaceae</taxon>
        <taxon>Paecilomyces</taxon>
    </lineage>
</organism>
<reference evidence="4 5" key="1">
    <citation type="journal article" date="2018" name="Front. Microbiol.">
        <title>Genomic and genetic insights into a cosmopolitan fungus, Paecilomyces variotii (Eurotiales).</title>
        <authorList>
            <person name="Urquhart A.S."/>
            <person name="Mondo S.J."/>
            <person name="Makela M.R."/>
            <person name="Hane J.K."/>
            <person name="Wiebenga A."/>
            <person name="He G."/>
            <person name="Mihaltcheva S."/>
            <person name="Pangilinan J."/>
            <person name="Lipzen A."/>
            <person name="Barry K."/>
            <person name="de Vries R.P."/>
            <person name="Grigoriev I.V."/>
            <person name="Idnurm A."/>
        </authorList>
    </citation>
    <scope>NUCLEOTIDE SEQUENCE [LARGE SCALE GENOMIC DNA]</scope>
    <source>
        <strain evidence="4 5">CBS 101075</strain>
    </source>
</reference>
<feature type="signal peptide" evidence="2">
    <location>
        <begin position="1"/>
        <end position="18"/>
    </location>
</feature>
<feature type="domain" description="Beta-lactamase-related" evidence="3">
    <location>
        <begin position="43"/>
        <end position="369"/>
    </location>
</feature>
<dbReference type="RefSeq" id="XP_028487836.1">
    <property type="nucleotide sequence ID" value="XM_028632260.1"/>
</dbReference>
<dbReference type="STRING" id="264951.A0A443I2D4"/>
<keyword evidence="5" id="KW-1185">Reference proteome</keyword>
<dbReference type="Proteomes" id="UP000283841">
    <property type="component" value="Unassembled WGS sequence"/>
</dbReference>
<evidence type="ECO:0000259" key="3">
    <source>
        <dbReference type="Pfam" id="PF00144"/>
    </source>
</evidence>
<dbReference type="PANTHER" id="PTHR46825">
    <property type="entry name" value="D-ALANYL-D-ALANINE-CARBOXYPEPTIDASE/ENDOPEPTIDASE AMPH"/>
    <property type="match status" value="1"/>
</dbReference>
<feature type="chain" id="PRO_5019338102" evidence="2">
    <location>
        <begin position="19"/>
        <end position="539"/>
    </location>
</feature>
<dbReference type="InterPro" id="IPR001466">
    <property type="entry name" value="Beta-lactam-related"/>
</dbReference>
<evidence type="ECO:0000313" key="4">
    <source>
        <dbReference type="EMBL" id="RWQ98191.1"/>
    </source>
</evidence>